<evidence type="ECO:0000256" key="2">
    <source>
        <dbReference type="ARBA" id="ARBA00022723"/>
    </source>
</evidence>
<dbReference type="PROSITE" id="PS00059">
    <property type="entry name" value="ADH_ZINC"/>
    <property type="match status" value="1"/>
</dbReference>
<dbReference type="SMART" id="SM00829">
    <property type="entry name" value="PKS_ER"/>
    <property type="match status" value="1"/>
</dbReference>
<gene>
    <name evidence="7" type="ORF">GGQ22_16220</name>
</gene>
<dbReference type="InterPro" id="IPR013149">
    <property type="entry name" value="ADH-like_C"/>
</dbReference>
<dbReference type="PANTHER" id="PTHR43401">
    <property type="entry name" value="L-THREONINE 3-DEHYDROGENASE"/>
    <property type="match status" value="1"/>
</dbReference>
<evidence type="ECO:0000259" key="6">
    <source>
        <dbReference type="SMART" id="SM00829"/>
    </source>
</evidence>
<evidence type="ECO:0000313" key="8">
    <source>
        <dbReference type="Proteomes" id="UP000433406"/>
    </source>
</evidence>
<dbReference type="InterPro" id="IPR013154">
    <property type="entry name" value="ADH-like_N"/>
</dbReference>
<dbReference type="RefSeq" id="WP_154616509.1">
    <property type="nucleotide sequence ID" value="NZ_CP053660.1"/>
</dbReference>
<dbReference type="GO" id="GO:0008270">
    <property type="term" value="F:zinc ion binding"/>
    <property type="evidence" value="ECO:0007669"/>
    <property type="project" value="InterPro"/>
</dbReference>
<dbReference type="EMBL" id="WLCI01000017">
    <property type="protein sequence ID" value="MTB96622.1"/>
    <property type="molecule type" value="Genomic_DNA"/>
</dbReference>
<evidence type="ECO:0000256" key="5">
    <source>
        <dbReference type="RuleBase" id="RU361277"/>
    </source>
</evidence>
<comment type="cofactor">
    <cofactor evidence="1 5">
        <name>Zn(2+)</name>
        <dbReference type="ChEBI" id="CHEBI:29105"/>
    </cofactor>
</comment>
<evidence type="ECO:0000256" key="1">
    <source>
        <dbReference type="ARBA" id="ARBA00001947"/>
    </source>
</evidence>
<comment type="similarity">
    <text evidence="5">Belongs to the zinc-containing alcohol dehydrogenase family.</text>
</comment>
<organism evidence="7 8">
    <name type="scientific">Nocardioides marmotae</name>
    <dbReference type="NCBI Taxonomy" id="2663857"/>
    <lineage>
        <taxon>Bacteria</taxon>
        <taxon>Bacillati</taxon>
        <taxon>Actinomycetota</taxon>
        <taxon>Actinomycetes</taxon>
        <taxon>Propionibacteriales</taxon>
        <taxon>Nocardioidaceae</taxon>
        <taxon>Nocardioides</taxon>
    </lineage>
</organism>
<dbReference type="Pfam" id="PF08240">
    <property type="entry name" value="ADH_N"/>
    <property type="match status" value="1"/>
</dbReference>
<dbReference type="InterPro" id="IPR036291">
    <property type="entry name" value="NAD(P)-bd_dom_sf"/>
</dbReference>
<dbReference type="InterPro" id="IPR011032">
    <property type="entry name" value="GroES-like_sf"/>
</dbReference>
<dbReference type="Pfam" id="PF00107">
    <property type="entry name" value="ADH_zinc_N"/>
    <property type="match status" value="1"/>
</dbReference>
<keyword evidence="4" id="KW-0560">Oxidoreductase</keyword>
<dbReference type="InterPro" id="IPR050129">
    <property type="entry name" value="Zn_alcohol_dh"/>
</dbReference>
<evidence type="ECO:0000256" key="4">
    <source>
        <dbReference type="ARBA" id="ARBA00023002"/>
    </source>
</evidence>
<evidence type="ECO:0000256" key="3">
    <source>
        <dbReference type="ARBA" id="ARBA00022833"/>
    </source>
</evidence>
<reference evidence="7 8" key="1">
    <citation type="submission" date="2019-10" db="EMBL/GenBank/DDBJ databases">
        <title>Nocardioides novel species isolated from the excrement of Marmot.</title>
        <authorList>
            <person name="Zhang G."/>
        </authorList>
    </citation>
    <scope>NUCLEOTIDE SEQUENCE [LARGE SCALE GENOMIC DNA]</scope>
    <source>
        <strain evidence="8">zg-579</strain>
    </source>
</reference>
<feature type="domain" description="Enoyl reductase (ER)" evidence="6">
    <location>
        <begin position="10"/>
        <end position="343"/>
    </location>
</feature>
<name>A0A6I3JET0_9ACTN</name>
<proteinExistence type="inferred from homology"/>
<dbReference type="Proteomes" id="UP000433406">
    <property type="component" value="Unassembled WGS sequence"/>
</dbReference>
<accession>A0A6I3JET0</accession>
<dbReference type="Gene3D" id="3.90.180.10">
    <property type="entry name" value="Medium-chain alcohol dehydrogenases, catalytic domain"/>
    <property type="match status" value="1"/>
</dbReference>
<comment type="caution">
    <text evidence="7">The sequence shown here is derived from an EMBL/GenBank/DDBJ whole genome shotgun (WGS) entry which is preliminary data.</text>
</comment>
<keyword evidence="2 5" id="KW-0479">Metal-binding</keyword>
<dbReference type="InterPro" id="IPR020843">
    <property type="entry name" value="ER"/>
</dbReference>
<dbReference type="AlphaFoldDB" id="A0A6I3JET0"/>
<dbReference type="PANTHER" id="PTHR43401:SF5">
    <property type="entry name" value="ALCOHOL DEHYDROGENASE-RELATED"/>
    <property type="match status" value="1"/>
</dbReference>
<dbReference type="SUPFAM" id="SSF51735">
    <property type="entry name" value="NAD(P)-binding Rossmann-fold domains"/>
    <property type="match status" value="1"/>
</dbReference>
<dbReference type="SUPFAM" id="SSF50129">
    <property type="entry name" value="GroES-like"/>
    <property type="match status" value="1"/>
</dbReference>
<protein>
    <submittedName>
        <fullName evidence="7">Alcohol dehydrogenase catalytic domain-containing protein</fullName>
    </submittedName>
</protein>
<keyword evidence="3 5" id="KW-0862">Zinc</keyword>
<dbReference type="GO" id="GO:0016491">
    <property type="term" value="F:oxidoreductase activity"/>
    <property type="evidence" value="ECO:0007669"/>
    <property type="project" value="UniProtKB-KW"/>
</dbReference>
<evidence type="ECO:0000313" key="7">
    <source>
        <dbReference type="EMBL" id="MTB96622.1"/>
    </source>
</evidence>
<sequence>MRAVVYRAYGEQPVVEDVAEPACPAGGVVVEVAATGVCRSDWHAWQGHDPVPLPMVPGHEFAGTLVEVGAEVAGWSVGDRVTVPFVVACGRCAWCAAGEQQVCPDQVQPGFTYPGSWAERVAVPAAATNLVRVPDGLALDAAAALGCRFATSYRALTVHGGLRAGQHLAVHGCGGVGLSAVMVGVALGAHVVATDLDPAAREAACALGAEVLDPAAVPVADAVRDATGGGAHVSVDAVGSPATAAASVRSLRRRGRHVQVGLLLGDQAAPPLPMDVVVAHELTVVGSHGMAAHEYPAMLDLVAAGTLDPAALVTRRIPLAEAPAAMAALGTPGAACPGITVVVPGRR</sequence>
<keyword evidence="8" id="KW-1185">Reference proteome</keyword>
<dbReference type="InterPro" id="IPR002328">
    <property type="entry name" value="ADH_Zn_CS"/>
</dbReference>